<sequence>MSLFAASFDTLKKRTTQLLDNLDKQKDDKSAPETQDSGIDIPYPQVAAAMGCREDSILVSYEVQNDPKDRETALYVMPLGGAISVTVAMVRASFPLPGNYHLRFKAPTADGSFGGCVWIDLASDQDLVPVFNGGVAVKALRLPDGSPGSPSRAPSQASRSRPATSAQGASPHGVGDLMELDLSKGSHKDAQAQAKAPGPQPPVQLDRAKLVLSAMSLALNSPTSALLTMHATSATPSPDDLAAHMNGLLPARPRTAGTPDDAVSGSVFLDEENDCESRCLRPVIVENGYATKADDDARHNMALVPVMPLTLSTRLNAKTTPCPGKTSAEHDERNGPESTAPTTRSCACLPKRSAADELVLVAQGFTIFVAERQAREKREYEEKIKRHEEQKKRDAQSKKEKLELNDVLSKELNDWAKTPDGQSYKEIRTLLSTMHSVTWEGASWQPLNLSELVADSNIKKYYRKAILMAHPDRHQSVSSQNCENSRSNLAAMSCASSEQQVRADRIFNALNESFKSFTSS</sequence>
<evidence type="ECO:0000256" key="2">
    <source>
        <dbReference type="SAM" id="MobiDB-lite"/>
    </source>
</evidence>
<feature type="region of interest" description="Disordered" evidence="2">
    <location>
        <begin position="141"/>
        <end position="179"/>
    </location>
</feature>
<feature type="region of interest" description="Disordered" evidence="2">
    <location>
        <begin position="318"/>
        <end position="344"/>
    </location>
</feature>
<dbReference type="AlphaFoldDB" id="A0A1Q9CA63"/>
<comment type="caution">
    <text evidence="4">The sequence shown here is derived from an EMBL/GenBank/DDBJ whole genome shotgun (WGS) entry which is preliminary data.</text>
</comment>
<keyword evidence="5" id="KW-1185">Reference proteome</keyword>
<dbReference type="PANTHER" id="PTHR23172">
    <property type="entry name" value="AUXILIN/CYCLIN G-ASSOCIATED KINASE-RELATED"/>
    <property type="match status" value="1"/>
</dbReference>
<organism evidence="4 5">
    <name type="scientific">Symbiodinium microadriaticum</name>
    <name type="common">Dinoflagellate</name>
    <name type="synonym">Zooxanthella microadriatica</name>
    <dbReference type="NCBI Taxonomy" id="2951"/>
    <lineage>
        <taxon>Eukaryota</taxon>
        <taxon>Sar</taxon>
        <taxon>Alveolata</taxon>
        <taxon>Dinophyceae</taxon>
        <taxon>Suessiales</taxon>
        <taxon>Symbiodiniaceae</taxon>
        <taxon>Symbiodinium</taxon>
    </lineage>
</organism>
<feature type="domain" description="DIX" evidence="3">
    <location>
        <begin position="54"/>
        <end position="143"/>
    </location>
</feature>
<evidence type="ECO:0000313" key="5">
    <source>
        <dbReference type="Proteomes" id="UP000186817"/>
    </source>
</evidence>
<dbReference type="OrthoDB" id="1717591at2759"/>
<dbReference type="GO" id="GO:0072583">
    <property type="term" value="P:clathrin-dependent endocytosis"/>
    <property type="evidence" value="ECO:0007669"/>
    <property type="project" value="TreeGrafter"/>
</dbReference>
<dbReference type="GO" id="GO:0016055">
    <property type="term" value="P:Wnt signaling pathway"/>
    <property type="evidence" value="ECO:0007669"/>
    <property type="project" value="UniProtKB-KW"/>
</dbReference>
<gene>
    <name evidence="4" type="ORF">AK812_SmicGene39858</name>
</gene>
<evidence type="ECO:0000313" key="4">
    <source>
        <dbReference type="EMBL" id="OLP79820.1"/>
    </source>
</evidence>
<dbReference type="GO" id="GO:0005737">
    <property type="term" value="C:cytoplasm"/>
    <property type="evidence" value="ECO:0007669"/>
    <property type="project" value="TreeGrafter"/>
</dbReference>
<dbReference type="PANTHER" id="PTHR23172:SF19">
    <property type="entry name" value="J DOMAIN-CONTAINING PROTEIN"/>
    <property type="match status" value="1"/>
</dbReference>
<dbReference type="InterPro" id="IPR036869">
    <property type="entry name" value="J_dom_sf"/>
</dbReference>
<dbReference type="SUPFAM" id="SSF46565">
    <property type="entry name" value="Chaperone J-domain"/>
    <property type="match status" value="1"/>
</dbReference>
<feature type="compositionally biased region" description="Low complexity" evidence="2">
    <location>
        <begin position="145"/>
        <end position="167"/>
    </location>
</feature>
<keyword evidence="1" id="KW-0879">Wnt signaling pathway</keyword>
<dbReference type="Pfam" id="PF00778">
    <property type="entry name" value="DIX"/>
    <property type="match status" value="1"/>
</dbReference>
<evidence type="ECO:0000259" key="3">
    <source>
        <dbReference type="PROSITE" id="PS50841"/>
    </source>
</evidence>
<evidence type="ECO:0000256" key="1">
    <source>
        <dbReference type="ARBA" id="ARBA00022687"/>
    </source>
</evidence>
<feature type="region of interest" description="Disordered" evidence="2">
    <location>
        <begin position="380"/>
        <end position="400"/>
    </location>
</feature>
<dbReference type="InterPro" id="IPR001158">
    <property type="entry name" value="DIX"/>
</dbReference>
<dbReference type="InterPro" id="IPR029071">
    <property type="entry name" value="Ubiquitin-like_domsf"/>
</dbReference>
<dbReference type="GO" id="GO:0072318">
    <property type="term" value="P:clathrin coat disassembly"/>
    <property type="evidence" value="ECO:0007669"/>
    <property type="project" value="TreeGrafter"/>
</dbReference>
<dbReference type="Gene3D" id="1.10.287.110">
    <property type="entry name" value="DnaJ domain"/>
    <property type="match status" value="1"/>
</dbReference>
<proteinExistence type="predicted"/>
<dbReference type="GO" id="GO:0031982">
    <property type="term" value="C:vesicle"/>
    <property type="evidence" value="ECO:0007669"/>
    <property type="project" value="TreeGrafter"/>
</dbReference>
<dbReference type="SUPFAM" id="SSF54236">
    <property type="entry name" value="Ubiquitin-like"/>
    <property type="match status" value="1"/>
</dbReference>
<name>A0A1Q9CA63_SYMMI</name>
<dbReference type="Proteomes" id="UP000186817">
    <property type="component" value="Unassembled WGS sequence"/>
</dbReference>
<accession>A0A1Q9CA63</accession>
<dbReference type="PROSITE" id="PS50841">
    <property type="entry name" value="DIX"/>
    <property type="match status" value="1"/>
</dbReference>
<protein>
    <submittedName>
        <fullName evidence="4">Auxilin-related protein 1</fullName>
    </submittedName>
</protein>
<dbReference type="EMBL" id="LSRX01001445">
    <property type="protein sequence ID" value="OLP79820.1"/>
    <property type="molecule type" value="Genomic_DNA"/>
</dbReference>
<dbReference type="Gene3D" id="2.40.240.130">
    <property type="match status" value="1"/>
</dbReference>
<dbReference type="InterPro" id="IPR038207">
    <property type="entry name" value="DIX_dom_sf"/>
</dbReference>
<dbReference type="GO" id="GO:0030276">
    <property type="term" value="F:clathrin binding"/>
    <property type="evidence" value="ECO:0007669"/>
    <property type="project" value="TreeGrafter"/>
</dbReference>
<reference evidence="4 5" key="1">
    <citation type="submission" date="2016-02" db="EMBL/GenBank/DDBJ databases">
        <title>Genome analysis of coral dinoflagellate symbionts highlights evolutionary adaptations to a symbiotic lifestyle.</title>
        <authorList>
            <person name="Aranda M."/>
            <person name="Li Y."/>
            <person name="Liew Y.J."/>
            <person name="Baumgarten S."/>
            <person name="Simakov O."/>
            <person name="Wilson M."/>
            <person name="Piel J."/>
            <person name="Ashoor H."/>
            <person name="Bougouffa S."/>
            <person name="Bajic V.B."/>
            <person name="Ryu T."/>
            <person name="Ravasi T."/>
            <person name="Bayer T."/>
            <person name="Micklem G."/>
            <person name="Kim H."/>
            <person name="Bhak J."/>
            <person name="Lajeunesse T.C."/>
            <person name="Voolstra C.R."/>
        </authorList>
    </citation>
    <scope>NUCLEOTIDE SEQUENCE [LARGE SCALE GENOMIC DNA]</scope>
    <source>
        <strain evidence="4 5">CCMP2467</strain>
    </source>
</reference>